<sequence>MAEKMTDAEYEQLAARLTDPDHELPKAANVLSGAAAEAAGREFMLREYGSEEALDEALRTAGRPRLGTKPKGASPTVRGRIAEADRAAFDQLIKQTGKKESELVREAVHLLLEQHKLAS</sequence>
<dbReference type="AlphaFoldDB" id="A0A853DR67"/>
<name>A0A853DR67_9MICO</name>
<evidence type="ECO:0008006" key="3">
    <source>
        <dbReference type="Google" id="ProtNLM"/>
    </source>
</evidence>
<accession>A0A853DR67</accession>
<dbReference type="RefSeq" id="WP_179700793.1">
    <property type="nucleotide sequence ID" value="NZ_BAAAHA010000010.1"/>
</dbReference>
<keyword evidence="2" id="KW-1185">Reference proteome</keyword>
<gene>
    <name evidence="1" type="ORF">HNR14_001840</name>
</gene>
<comment type="caution">
    <text evidence="1">The sequence shown here is derived from an EMBL/GenBank/DDBJ whole genome shotgun (WGS) entry which is preliminary data.</text>
</comment>
<dbReference type="EMBL" id="JACCHJ010000001">
    <property type="protein sequence ID" value="NYK09959.1"/>
    <property type="molecule type" value="Genomic_DNA"/>
</dbReference>
<reference evidence="1 2" key="1">
    <citation type="submission" date="2020-07" db="EMBL/GenBank/DDBJ databases">
        <title>Sequencing the genomes of 1000 actinobacteria strains.</title>
        <authorList>
            <person name="Klenk H.-P."/>
        </authorList>
    </citation>
    <scope>NUCLEOTIDE SEQUENCE [LARGE SCALE GENOMIC DNA]</scope>
    <source>
        <strain evidence="1 2">DSM 15166</strain>
    </source>
</reference>
<dbReference type="Proteomes" id="UP000521075">
    <property type="component" value="Unassembled WGS sequence"/>
</dbReference>
<proteinExistence type="predicted"/>
<evidence type="ECO:0000313" key="2">
    <source>
        <dbReference type="Proteomes" id="UP000521075"/>
    </source>
</evidence>
<organism evidence="1 2">
    <name type="scientific">Leifsonia naganoensis</name>
    <dbReference type="NCBI Taxonomy" id="150025"/>
    <lineage>
        <taxon>Bacteria</taxon>
        <taxon>Bacillati</taxon>
        <taxon>Actinomycetota</taxon>
        <taxon>Actinomycetes</taxon>
        <taxon>Micrococcales</taxon>
        <taxon>Microbacteriaceae</taxon>
        <taxon>Leifsonia</taxon>
    </lineage>
</organism>
<evidence type="ECO:0000313" key="1">
    <source>
        <dbReference type="EMBL" id="NYK09959.1"/>
    </source>
</evidence>
<protein>
    <recommendedName>
        <fullName evidence="3">Ribbon-helix-helix protein CopG domain-containing protein</fullName>
    </recommendedName>
</protein>